<reference evidence="2" key="1">
    <citation type="journal article" date="2010" name="ISME J.">
        <title>The complete genome sequence of the algal symbiont Dinoroseobacter shibae: a hitchhiker's guide to life in the sea.</title>
        <authorList>
            <person name="Wagner-Dobler I."/>
            <person name="Ballhausen B."/>
            <person name="Berger M."/>
            <person name="Brinkhoff T."/>
            <person name="Buchholz I."/>
            <person name="Bunk B."/>
            <person name="Cypionka H."/>
            <person name="Daniel R."/>
            <person name="Drepper T."/>
            <person name="Gerdts G."/>
            <person name="Hahnke S."/>
            <person name="Han C."/>
            <person name="Jahn D."/>
            <person name="Kalhoefer D."/>
            <person name="Kiss H."/>
            <person name="Klenk H.P."/>
            <person name="Kyrpides N."/>
            <person name="Liebl W."/>
            <person name="Liesegang H."/>
            <person name="Meincke L."/>
            <person name="Pati A."/>
            <person name="Petersen J."/>
            <person name="Piekarski T."/>
            <person name="Pommerenke C."/>
            <person name="Pradella S."/>
            <person name="Pukall R."/>
            <person name="Rabus R."/>
            <person name="Stackebrandt E."/>
            <person name="Thole S."/>
            <person name="Thompson L."/>
            <person name="Tielen P."/>
            <person name="Tomasch J."/>
            <person name="von Jan M."/>
            <person name="Wanphrut N."/>
            <person name="Wichels A."/>
            <person name="Zech H."/>
            <person name="Simon M."/>
        </authorList>
    </citation>
    <scope>NUCLEOTIDE SEQUENCE [LARGE SCALE GENOMIC DNA]</scope>
    <source>
        <strain evidence="2">DSM 16493 / NCIMB 14021 / DFL 12</strain>
    </source>
</reference>
<evidence type="ECO:0000313" key="2">
    <source>
        <dbReference type="Proteomes" id="UP000006833"/>
    </source>
</evidence>
<proteinExistence type="predicted"/>
<organism evidence="1 2">
    <name type="scientific">Dinoroseobacter shibae (strain DSM 16493 / NCIMB 14021 / DFL 12)</name>
    <dbReference type="NCBI Taxonomy" id="398580"/>
    <lineage>
        <taxon>Bacteria</taxon>
        <taxon>Pseudomonadati</taxon>
        <taxon>Pseudomonadota</taxon>
        <taxon>Alphaproteobacteria</taxon>
        <taxon>Rhodobacterales</taxon>
        <taxon>Roseobacteraceae</taxon>
        <taxon>Dinoroseobacter</taxon>
    </lineage>
</organism>
<dbReference type="RefSeq" id="WP_012179212.1">
    <property type="nucleotide sequence ID" value="NC_009952.1"/>
</dbReference>
<dbReference type="KEGG" id="dsh:Dshi_2551"/>
<gene>
    <name evidence="1" type="ordered locus">Dshi_2551</name>
</gene>
<dbReference type="STRING" id="398580.Dshi_2551"/>
<evidence type="ECO:0008006" key="3">
    <source>
        <dbReference type="Google" id="ProtNLM"/>
    </source>
</evidence>
<evidence type="ECO:0000313" key="1">
    <source>
        <dbReference type="EMBL" id="ABV94284.1"/>
    </source>
</evidence>
<accession>A8LST5</accession>
<sequence length="516" mass="56313">MPEDFAQTLYRILPAYYRQRDETGDLKTYLAGCGALLDAVHATLRQRYADNFPDAPDPGAQAAQDWLLPYFADLVDARLVSPLPDGRRDELAHAIRWRQGKGTLATLDSIIEAIGQTEAVVQEGWQRVAMTPRIDRPLRPARSLGYGQEPAGSPANHARHPDLPAATVDMRCPSRAMAADPNRPGVQRARIDGVDRVWRQGAHHGAPCFPGSFEDISPRTPDMRTPDWRVGHFHPRRVLAFLPPPSGFFPPSAEVVTWQDTPSAGYLARIEIDTETEPGVVIHRNMSLVEGPFRPVQVQGSVDLDLAETQGTTFRFEGISFTGAVTSATARLEFYRCAMVRAATERVDLLEPALWLRSCLTQGLSAPEGRVRLEGVTVLGPTVARAVEASEALFDGPVHAPDNDTAAPPDGGCLRYSRILPDQPAGLLQLRQVTTEAPAFFSRDFPARHVGVLSPATHPALLTGAEDGGEIGAFHEARHAAVRSAIHDKLSDFLPVGQEVVLIPDIRLTAEPWSPP</sequence>
<dbReference type="eggNOG" id="ENOG50305Z9">
    <property type="taxonomic scope" value="Bacteria"/>
</dbReference>
<dbReference type="HOGENOM" id="CLU_477130_0_0_5"/>
<dbReference type="OrthoDB" id="626916at2"/>
<dbReference type="EMBL" id="CP000830">
    <property type="protein sequence ID" value="ABV94284.1"/>
    <property type="molecule type" value="Genomic_DNA"/>
</dbReference>
<dbReference type="Proteomes" id="UP000006833">
    <property type="component" value="Chromosome"/>
</dbReference>
<protein>
    <recommendedName>
        <fullName evidence="3">Phage tail protein</fullName>
    </recommendedName>
</protein>
<name>A8LST5_DINSH</name>
<keyword evidence="2" id="KW-1185">Reference proteome</keyword>
<dbReference type="AlphaFoldDB" id="A8LST5"/>